<organism evidence="1 2">
    <name type="scientific">Wolfiporia cocos (strain MD-104)</name>
    <name type="common">Brown rot fungus</name>
    <dbReference type="NCBI Taxonomy" id="742152"/>
    <lineage>
        <taxon>Eukaryota</taxon>
        <taxon>Fungi</taxon>
        <taxon>Dikarya</taxon>
        <taxon>Basidiomycota</taxon>
        <taxon>Agaricomycotina</taxon>
        <taxon>Agaricomycetes</taxon>
        <taxon>Polyporales</taxon>
        <taxon>Phaeolaceae</taxon>
        <taxon>Wolfiporia</taxon>
    </lineage>
</organism>
<proteinExistence type="predicted"/>
<keyword evidence="2" id="KW-1185">Reference proteome</keyword>
<reference evidence="1 2" key="1">
    <citation type="journal article" date="2012" name="Science">
        <title>The Paleozoic origin of enzymatic lignin decomposition reconstructed from 31 fungal genomes.</title>
        <authorList>
            <person name="Floudas D."/>
            <person name="Binder M."/>
            <person name="Riley R."/>
            <person name="Barry K."/>
            <person name="Blanchette R.A."/>
            <person name="Henrissat B."/>
            <person name="Martinez A.T."/>
            <person name="Otillar R."/>
            <person name="Spatafora J.W."/>
            <person name="Yadav J.S."/>
            <person name="Aerts A."/>
            <person name="Benoit I."/>
            <person name="Boyd A."/>
            <person name="Carlson A."/>
            <person name="Copeland A."/>
            <person name="Coutinho P.M."/>
            <person name="de Vries R.P."/>
            <person name="Ferreira P."/>
            <person name="Findley K."/>
            <person name="Foster B."/>
            <person name="Gaskell J."/>
            <person name="Glotzer D."/>
            <person name="Gorecki P."/>
            <person name="Heitman J."/>
            <person name="Hesse C."/>
            <person name="Hori C."/>
            <person name="Igarashi K."/>
            <person name="Jurgens J.A."/>
            <person name="Kallen N."/>
            <person name="Kersten P."/>
            <person name="Kohler A."/>
            <person name="Kuees U."/>
            <person name="Kumar T.K.A."/>
            <person name="Kuo A."/>
            <person name="LaButti K."/>
            <person name="Larrondo L.F."/>
            <person name="Lindquist E."/>
            <person name="Ling A."/>
            <person name="Lombard V."/>
            <person name="Lucas S."/>
            <person name="Lundell T."/>
            <person name="Martin R."/>
            <person name="McLaughlin D.J."/>
            <person name="Morgenstern I."/>
            <person name="Morin E."/>
            <person name="Murat C."/>
            <person name="Nagy L.G."/>
            <person name="Nolan M."/>
            <person name="Ohm R.A."/>
            <person name="Patyshakuliyeva A."/>
            <person name="Rokas A."/>
            <person name="Ruiz-Duenas F.J."/>
            <person name="Sabat G."/>
            <person name="Salamov A."/>
            <person name="Samejima M."/>
            <person name="Schmutz J."/>
            <person name="Slot J.C."/>
            <person name="St John F."/>
            <person name="Stenlid J."/>
            <person name="Sun H."/>
            <person name="Sun S."/>
            <person name="Syed K."/>
            <person name="Tsang A."/>
            <person name="Wiebenga A."/>
            <person name="Young D."/>
            <person name="Pisabarro A."/>
            <person name="Eastwood D.C."/>
            <person name="Martin F."/>
            <person name="Cullen D."/>
            <person name="Grigoriev I.V."/>
            <person name="Hibbett D.S."/>
        </authorList>
    </citation>
    <scope>NUCLEOTIDE SEQUENCE [LARGE SCALE GENOMIC DNA]</scope>
    <source>
        <strain evidence="1 2">MD-104</strain>
    </source>
</reference>
<feature type="non-terminal residue" evidence="1">
    <location>
        <position position="55"/>
    </location>
</feature>
<dbReference type="AlphaFoldDB" id="A0A2H3IWP4"/>
<gene>
    <name evidence="1" type="ORF">WOLCODRAFT_135694</name>
</gene>
<protein>
    <submittedName>
        <fullName evidence="1">Uncharacterized protein</fullName>
    </submittedName>
</protein>
<dbReference type="EMBL" id="KB467831">
    <property type="protein sequence ID" value="PCH34402.1"/>
    <property type="molecule type" value="Genomic_DNA"/>
</dbReference>
<feature type="non-terminal residue" evidence="1">
    <location>
        <position position="1"/>
    </location>
</feature>
<accession>A0A2H3IWP4</accession>
<evidence type="ECO:0000313" key="1">
    <source>
        <dbReference type="EMBL" id="PCH34402.1"/>
    </source>
</evidence>
<sequence length="55" mass="6581">LPQKVSRCKAVHEWHLTMQTEIPHDRLRSQGCHLVHGESDQINLMRKDETRLQRH</sequence>
<evidence type="ECO:0000313" key="2">
    <source>
        <dbReference type="Proteomes" id="UP000218811"/>
    </source>
</evidence>
<name>A0A2H3IWP4_WOLCO</name>
<dbReference type="Proteomes" id="UP000218811">
    <property type="component" value="Unassembled WGS sequence"/>
</dbReference>